<keyword evidence="1" id="KW-0378">Hydrolase</keyword>
<feature type="domain" description="Xaa-Pro dipeptidyl-peptidase C-terminal" evidence="2">
    <location>
        <begin position="309"/>
        <end position="539"/>
    </location>
</feature>
<dbReference type="SUPFAM" id="SSF49785">
    <property type="entry name" value="Galactose-binding domain-like"/>
    <property type="match status" value="1"/>
</dbReference>
<protein>
    <submittedName>
        <fullName evidence="3">X-Pro dipeptidyl-peptidase</fullName>
    </submittedName>
</protein>
<dbReference type="Pfam" id="PF02129">
    <property type="entry name" value="Peptidase_S15"/>
    <property type="match status" value="1"/>
</dbReference>
<dbReference type="InterPro" id="IPR008979">
    <property type="entry name" value="Galactose-bd-like_sf"/>
</dbReference>
<dbReference type="InterPro" id="IPR000383">
    <property type="entry name" value="Xaa-Pro-like_dom"/>
</dbReference>
<dbReference type="Gene3D" id="2.60.120.260">
    <property type="entry name" value="Galactose-binding domain-like"/>
    <property type="match status" value="1"/>
</dbReference>
<evidence type="ECO:0000259" key="2">
    <source>
        <dbReference type="SMART" id="SM00939"/>
    </source>
</evidence>
<dbReference type="EMBL" id="NVWI01000012">
    <property type="protein sequence ID" value="PCJ39820.1"/>
    <property type="molecule type" value="Genomic_DNA"/>
</dbReference>
<accession>A0A2A5C8M9</accession>
<dbReference type="Pfam" id="PF08530">
    <property type="entry name" value="PepX_C"/>
    <property type="match status" value="1"/>
</dbReference>
<dbReference type="GO" id="GO:0008239">
    <property type="term" value="F:dipeptidyl-peptidase activity"/>
    <property type="evidence" value="ECO:0007669"/>
    <property type="project" value="InterPro"/>
</dbReference>
<gene>
    <name evidence="3" type="ORF">COA71_13120</name>
</gene>
<evidence type="ECO:0000313" key="4">
    <source>
        <dbReference type="Proteomes" id="UP000228987"/>
    </source>
</evidence>
<reference evidence="4" key="1">
    <citation type="submission" date="2017-08" db="EMBL/GenBank/DDBJ databases">
        <title>A dynamic microbial community with high functional redundancy inhabits the cold, oxic subseafloor aquifer.</title>
        <authorList>
            <person name="Tully B.J."/>
            <person name="Wheat C.G."/>
            <person name="Glazer B.T."/>
            <person name="Huber J.A."/>
        </authorList>
    </citation>
    <scope>NUCLEOTIDE SEQUENCE [LARGE SCALE GENOMIC DNA]</scope>
</reference>
<evidence type="ECO:0000256" key="1">
    <source>
        <dbReference type="ARBA" id="ARBA00022801"/>
    </source>
</evidence>
<dbReference type="Gene3D" id="3.40.50.1820">
    <property type="entry name" value="alpha/beta hydrolase"/>
    <property type="match status" value="1"/>
</dbReference>
<dbReference type="InterPro" id="IPR013736">
    <property type="entry name" value="Xaa-Pro_dipept_C"/>
</dbReference>
<sequence>MTNFGITRWFLGKACKLPPRLSGRLDIRRDIPVVMRDGVSLLIDHYFIKTQQAGPVVLIRSPYGRGMIFGMMAALIAERGFQVIIQSVRGTSGSGGDIQPMRQEKADGADTLNWIRKQDWFADKLFTFGSSYLGNVQWAMACEAPDLIDALVLSVTLSNFSDELVSFGGFTQAGTLSWTQTELMMTEPGAKLQRPKPDSLDHAQKHLPLGTMDQAAFGKTVSWWQEWINHSNPNDPWWDAYDFSAAVKTLEVPTIMIGGWRDIFLPFQVRDFETRQAAGREAWLTIGPWAHASAGGMVEALRQAITTFTALKDGQQARENDRVRLYLQGADIWREFPSWPPPEAKSLCFHLCADKQLSLSPATEEGAFTDYVYDPANPTPAIHGPILMGGKKDRDMKELESRDDTVYFTSEALDRDLDVIGPVKADLSIHSDCEHTDFYVCLCDLDKKGRSLQVLDGYLRLRPEQPQADESGVRHITIECWPTAYRFKLGHKLRLIVASGAHPRYARNLGTGEALATATRMVVAHQKILHNSEHGSSLSLLYVD</sequence>
<dbReference type="SMART" id="SM00939">
    <property type="entry name" value="PepX_C"/>
    <property type="match status" value="1"/>
</dbReference>
<dbReference type="Gene3D" id="1.10.3020.10">
    <property type="entry name" value="alpha-amino acid ester hydrolase ( Helical cap domain)"/>
    <property type="match status" value="1"/>
</dbReference>
<dbReference type="NCBIfam" id="TIGR00976">
    <property type="entry name" value="CocE_NonD"/>
    <property type="match status" value="1"/>
</dbReference>
<dbReference type="Proteomes" id="UP000228987">
    <property type="component" value="Unassembled WGS sequence"/>
</dbReference>
<evidence type="ECO:0000313" key="3">
    <source>
        <dbReference type="EMBL" id="PCJ39820.1"/>
    </source>
</evidence>
<comment type="caution">
    <text evidence="3">The sequence shown here is derived from an EMBL/GenBank/DDBJ whole genome shotgun (WGS) entry which is preliminary data.</text>
</comment>
<organism evidence="3 4">
    <name type="scientific">SAR86 cluster bacterium</name>
    <dbReference type="NCBI Taxonomy" id="2030880"/>
    <lineage>
        <taxon>Bacteria</taxon>
        <taxon>Pseudomonadati</taxon>
        <taxon>Pseudomonadota</taxon>
        <taxon>Gammaproteobacteria</taxon>
        <taxon>SAR86 cluster</taxon>
    </lineage>
</organism>
<dbReference type="AlphaFoldDB" id="A0A2A5C8M9"/>
<name>A0A2A5C8M9_9GAMM</name>
<proteinExistence type="predicted"/>
<dbReference type="SUPFAM" id="SSF53474">
    <property type="entry name" value="alpha/beta-Hydrolases"/>
    <property type="match status" value="1"/>
</dbReference>
<dbReference type="InterPro" id="IPR029058">
    <property type="entry name" value="AB_hydrolase_fold"/>
</dbReference>
<dbReference type="InterPro" id="IPR005674">
    <property type="entry name" value="CocE/Ser_esterase"/>
</dbReference>